<dbReference type="GeneID" id="36402200"/>
<dbReference type="RefSeq" id="XP_024585749.1">
    <property type="nucleotide sequence ID" value="XM_024720563.1"/>
</dbReference>
<organism evidence="2 3">
    <name type="scientific">Plasmopara halstedii</name>
    <name type="common">Downy mildew of sunflower</name>
    <dbReference type="NCBI Taxonomy" id="4781"/>
    <lineage>
        <taxon>Eukaryota</taxon>
        <taxon>Sar</taxon>
        <taxon>Stramenopiles</taxon>
        <taxon>Oomycota</taxon>
        <taxon>Peronosporomycetes</taxon>
        <taxon>Peronosporales</taxon>
        <taxon>Peronosporaceae</taxon>
        <taxon>Plasmopara</taxon>
    </lineage>
</organism>
<dbReference type="OrthoDB" id="5538672at2759"/>
<sequence length="363" mass="41168">MQKHLQESVGLAPETSQLYLSSFPIVEETIAPRLRMKIDVPAHWELKAHSFSSMEFKPPDEALSMGHEPLPIPALPMYMPLENGRVLRQGAKDECGMAVSLSCEKATCNHITPKSTVFVSSLLEMLPRNIFLRPQASVRQFVKLNGPRETEAGYALRPRRVFRTLPTTFLAWQNTQRGFGFAVRSRGEEGFCLSDVCVESADRKQVEPIFSFGDPIVAIDDGSAFQNVWNVAHPTIPPLVERAESVPSLSDSETDEDNDDKLTSGLPLLSWKHALELFEDKIDDEVAELYEAGEMLGRERGVYSFERYRHLIRQERAYNSYRQELVERLPQLLKVISTQIGHLDHALLVHNSEEDRDIPIKNK</sequence>
<evidence type="ECO:0000256" key="1">
    <source>
        <dbReference type="SAM" id="MobiDB-lite"/>
    </source>
</evidence>
<proteinExistence type="predicted"/>
<accession>A0A0P1B5S1</accession>
<dbReference type="STRING" id="4781.A0A0P1B5S1"/>
<feature type="region of interest" description="Disordered" evidence="1">
    <location>
        <begin position="242"/>
        <end position="261"/>
    </location>
</feature>
<name>A0A0P1B5S1_PLAHL</name>
<protein>
    <submittedName>
        <fullName evidence="2">Uncharacterized protein</fullName>
    </submittedName>
</protein>
<evidence type="ECO:0000313" key="3">
    <source>
        <dbReference type="Proteomes" id="UP000054928"/>
    </source>
</evidence>
<keyword evidence="3" id="KW-1185">Reference proteome</keyword>
<dbReference type="EMBL" id="CCYD01003042">
    <property type="protein sequence ID" value="CEG49380.1"/>
    <property type="molecule type" value="Genomic_DNA"/>
</dbReference>
<dbReference type="AlphaFoldDB" id="A0A0P1B5S1"/>
<dbReference type="Proteomes" id="UP000054928">
    <property type="component" value="Unassembled WGS sequence"/>
</dbReference>
<evidence type="ECO:0000313" key="2">
    <source>
        <dbReference type="EMBL" id="CEG49380.1"/>
    </source>
</evidence>
<reference evidence="3" key="1">
    <citation type="submission" date="2014-09" db="EMBL/GenBank/DDBJ databases">
        <authorList>
            <person name="Sharma Rahul"/>
            <person name="Thines Marco"/>
        </authorList>
    </citation>
    <scope>NUCLEOTIDE SEQUENCE [LARGE SCALE GENOMIC DNA]</scope>
</reference>